<keyword evidence="2" id="KW-1185">Reference proteome</keyword>
<proteinExistence type="predicted"/>
<reference evidence="1 2" key="1">
    <citation type="submission" date="2020-07" db="EMBL/GenBank/DDBJ databases">
        <authorList>
            <person name="Zhuang K."/>
            <person name="Ran Y."/>
        </authorList>
    </citation>
    <scope>NUCLEOTIDE SEQUENCE [LARGE SCALE GENOMIC DNA]</scope>
    <source>
        <strain evidence="1 2">WCH-YHL-001</strain>
    </source>
</reference>
<organism evidence="1 2">
    <name type="scientific">Nocardia huaxiensis</name>
    <dbReference type="NCBI Taxonomy" id="2755382"/>
    <lineage>
        <taxon>Bacteria</taxon>
        <taxon>Bacillati</taxon>
        <taxon>Actinomycetota</taxon>
        <taxon>Actinomycetes</taxon>
        <taxon>Mycobacteriales</taxon>
        <taxon>Nocardiaceae</taxon>
        <taxon>Nocardia</taxon>
    </lineage>
</organism>
<evidence type="ECO:0000313" key="2">
    <source>
        <dbReference type="Proteomes" id="UP000515512"/>
    </source>
</evidence>
<evidence type="ECO:0000313" key="1">
    <source>
        <dbReference type="EMBL" id="QLY33735.1"/>
    </source>
</evidence>
<evidence type="ECO:0008006" key="3">
    <source>
        <dbReference type="Google" id="ProtNLM"/>
    </source>
</evidence>
<gene>
    <name evidence="1" type="ORF">H0264_17190</name>
</gene>
<sequence>MTFVRLAFFPGGTEAHYRAIGDALGEYAPPAGRILFTAGPVEGGWQVVQVWERKDQLDAFNQAVFFPAVASLGGGGFPQPPRVTDFDAADLLIAGS</sequence>
<dbReference type="Proteomes" id="UP000515512">
    <property type="component" value="Chromosome"/>
</dbReference>
<protein>
    <recommendedName>
        <fullName evidence="3">ABM domain-containing protein</fullName>
    </recommendedName>
</protein>
<dbReference type="KEGG" id="nhu:H0264_17190"/>
<dbReference type="EMBL" id="CP059399">
    <property type="protein sequence ID" value="QLY33735.1"/>
    <property type="molecule type" value="Genomic_DNA"/>
</dbReference>
<dbReference type="RefSeq" id="WP_181584899.1">
    <property type="nucleotide sequence ID" value="NZ_CP059399.1"/>
</dbReference>
<name>A0A7D6VIK8_9NOCA</name>
<accession>A0A7D6VIK8</accession>
<dbReference type="AlphaFoldDB" id="A0A7D6VIK8"/>